<feature type="domain" description="MaoC-like" evidence="6">
    <location>
        <begin position="13"/>
        <end position="89"/>
    </location>
</feature>
<comment type="subcellular location">
    <subcellularLocation>
        <location evidence="1">Peroxisome</location>
    </subcellularLocation>
</comment>
<dbReference type="Pfam" id="PF01575">
    <property type="entry name" value="MaoC_dehydratas"/>
    <property type="match status" value="1"/>
</dbReference>
<dbReference type="UniPathway" id="UPA00659"/>
<dbReference type="CDD" id="cd03441">
    <property type="entry name" value="R_hydratase_like"/>
    <property type="match status" value="1"/>
</dbReference>
<dbReference type="InterPro" id="IPR029069">
    <property type="entry name" value="HotDog_dom_sf"/>
</dbReference>
<dbReference type="InterPro" id="IPR036291">
    <property type="entry name" value="NAD(P)-bd_dom_sf"/>
</dbReference>
<dbReference type="GO" id="GO:0006635">
    <property type="term" value="P:fatty acid beta-oxidation"/>
    <property type="evidence" value="ECO:0007669"/>
    <property type="project" value="UniProtKB-UniPathway"/>
</dbReference>
<evidence type="ECO:0000256" key="1">
    <source>
        <dbReference type="ARBA" id="ARBA00004275"/>
    </source>
</evidence>
<dbReference type="AlphaFoldDB" id="A0A381TX71"/>
<dbReference type="PANTHER" id="PTHR45024">
    <property type="entry name" value="DEHYDROGENASES, SHORT CHAIN"/>
    <property type="match status" value="1"/>
</dbReference>
<proteinExistence type="inferred from homology"/>
<dbReference type="EMBL" id="UINC01005326">
    <property type="protein sequence ID" value="SVA20600.1"/>
    <property type="molecule type" value="Genomic_DNA"/>
</dbReference>
<dbReference type="SUPFAM" id="SSF51735">
    <property type="entry name" value="NAD(P)-binding Rossmann-fold domains"/>
    <property type="match status" value="1"/>
</dbReference>
<evidence type="ECO:0000256" key="2">
    <source>
        <dbReference type="ARBA" id="ARBA00005005"/>
    </source>
</evidence>
<dbReference type="GO" id="GO:0005777">
    <property type="term" value="C:peroxisome"/>
    <property type="evidence" value="ECO:0007669"/>
    <property type="project" value="UniProtKB-SubCell"/>
</dbReference>
<evidence type="ECO:0000256" key="5">
    <source>
        <dbReference type="ARBA" id="ARBA00023140"/>
    </source>
</evidence>
<accession>A0A381TX71</accession>
<sequence length="471" mass="51760">MSQTVLHQRVFVHEDQKRFAEVSGDNNPLHVDPIQARRMLFGKPVVHGVHLLMWALDSFLATTTDNCRIRSLTASFRKPVFPGEQVTIESMPGTGNSVGLNITSFGETKANFEVEFRKTQTIPSKSHSVNSEVPPPSEPGVLTGNNLPPREGSLPLHLPQDEYRHLFPNLAHRIESAQASALLSISRLAGVVFRAIEYEIQLSDNSSATGSNLDYWVTAFDDRMQRLSIAVESPNLAGTMLAFVRPEPVTQPTCAELDLLVRKYEFADQDALVVGASRGLGEVAAKLLASGGATVTGTFNLGEDDAARVGEDIKSVGGDIRFVHLDITQADLAGFIDDNSLEPTHLYYFCSPKVLDRTGAFSTEILEELFGIYVTHFIQLVDVLARVHLNRAFYPSNVALDDTPLSMREYSIAKSAGEVACISLEKTYPDLRIYKPRLPRISTDQTASILAANSEDAPPLILKHLQQFSSI</sequence>
<evidence type="ECO:0000313" key="7">
    <source>
        <dbReference type="EMBL" id="SVA20600.1"/>
    </source>
</evidence>
<evidence type="ECO:0000256" key="4">
    <source>
        <dbReference type="ARBA" id="ARBA00023002"/>
    </source>
</evidence>
<comment type="similarity">
    <text evidence="3">Belongs to the short-chain dehydrogenases/reductases (SDR) family.</text>
</comment>
<dbReference type="GO" id="GO:0004300">
    <property type="term" value="F:enoyl-CoA hydratase activity"/>
    <property type="evidence" value="ECO:0007669"/>
    <property type="project" value="UniProtKB-ARBA"/>
</dbReference>
<gene>
    <name evidence="7" type="ORF">METZ01_LOCUS73454</name>
</gene>
<dbReference type="GO" id="GO:0016491">
    <property type="term" value="F:oxidoreductase activity"/>
    <property type="evidence" value="ECO:0007669"/>
    <property type="project" value="UniProtKB-KW"/>
</dbReference>
<keyword evidence="5" id="KW-0576">Peroxisome</keyword>
<dbReference type="Gene3D" id="3.10.129.10">
    <property type="entry name" value="Hotdog Thioesterase"/>
    <property type="match status" value="1"/>
</dbReference>
<reference evidence="7" key="1">
    <citation type="submission" date="2018-05" db="EMBL/GenBank/DDBJ databases">
        <authorList>
            <person name="Lanie J.A."/>
            <person name="Ng W.-L."/>
            <person name="Kazmierczak K.M."/>
            <person name="Andrzejewski T.M."/>
            <person name="Davidsen T.M."/>
            <person name="Wayne K.J."/>
            <person name="Tettelin H."/>
            <person name="Glass J.I."/>
            <person name="Rusch D."/>
            <person name="Podicherti R."/>
            <person name="Tsui H.-C.T."/>
            <person name="Winkler M.E."/>
        </authorList>
    </citation>
    <scope>NUCLEOTIDE SEQUENCE</scope>
</reference>
<dbReference type="Pfam" id="PF00106">
    <property type="entry name" value="adh_short"/>
    <property type="match status" value="1"/>
</dbReference>
<evidence type="ECO:0000256" key="3">
    <source>
        <dbReference type="ARBA" id="ARBA00006484"/>
    </source>
</evidence>
<dbReference type="PANTHER" id="PTHR45024:SF2">
    <property type="entry name" value="SCP2 DOMAIN-CONTAINING PROTEIN"/>
    <property type="match status" value="1"/>
</dbReference>
<dbReference type="InterPro" id="IPR002539">
    <property type="entry name" value="MaoC-like_dom"/>
</dbReference>
<organism evidence="7">
    <name type="scientific">marine metagenome</name>
    <dbReference type="NCBI Taxonomy" id="408172"/>
    <lineage>
        <taxon>unclassified sequences</taxon>
        <taxon>metagenomes</taxon>
        <taxon>ecological metagenomes</taxon>
    </lineage>
</organism>
<dbReference type="InterPro" id="IPR051687">
    <property type="entry name" value="Peroxisomal_Beta-Oxidation"/>
</dbReference>
<evidence type="ECO:0000259" key="6">
    <source>
        <dbReference type="Pfam" id="PF01575"/>
    </source>
</evidence>
<keyword evidence="4" id="KW-0560">Oxidoreductase</keyword>
<protein>
    <recommendedName>
        <fullName evidence="6">MaoC-like domain-containing protein</fullName>
    </recommendedName>
</protein>
<comment type="pathway">
    <text evidence="2">Lipid metabolism; fatty acid beta-oxidation.</text>
</comment>
<dbReference type="InterPro" id="IPR002347">
    <property type="entry name" value="SDR_fam"/>
</dbReference>
<dbReference type="Gene3D" id="3.40.50.720">
    <property type="entry name" value="NAD(P)-binding Rossmann-like Domain"/>
    <property type="match status" value="1"/>
</dbReference>
<dbReference type="SUPFAM" id="SSF54637">
    <property type="entry name" value="Thioesterase/thiol ester dehydrase-isomerase"/>
    <property type="match status" value="1"/>
</dbReference>
<name>A0A381TX71_9ZZZZ</name>